<keyword evidence="4" id="KW-1185">Reference proteome</keyword>
<proteinExistence type="predicted"/>
<evidence type="ECO:0000256" key="1">
    <source>
        <dbReference type="SAM" id="MobiDB-lite"/>
    </source>
</evidence>
<dbReference type="InterPro" id="IPR012899">
    <property type="entry name" value="LTXXQ"/>
</dbReference>
<dbReference type="Gene3D" id="1.20.120.1490">
    <property type="match status" value="1"/>
</dbReference>
<feature type="signal peptide" evidence="2">
    <location>
        <begin position="1"/>
        <end position="24"/>
    </location>
</feature>
<sequence>MKTIKSSLVLALLAMGVAVSSVYAQAPAKAAGPDQAQRADKMQKRMQERMEKHHAMMHDKLKITPEQEGAWKTFTEAGAQGMPRMMSERLDHQAMSSLSAPAMMEKQMEHSKARMVIMQKHLDAMKAFYTVLSPEQQKTFDDMHKRMHRRAKMMRHGGMMERDGHGGHDMDHNMPKK</sequence>
<organism evidence="3 4">
    <name type="scientific">Undibacterium nitidum</name>
    <dbReference type="NCBI Taxonomy" id="2762298"/>
    <lineage>
        <taxon>Bacteria</taxon>
        <taxon>Pseudomonadati</taxon>
        <taxon>Pseudomonadota</taxon>
        <taxon>Betaproteobacteria</taxon>
        <taxon>Burkholderiales</taxon>
        <taxon>Oxalobacteraceae</taxon>
        <taxon>Undibacterium</taxon>
    </lineage>
</organism>
<evidence type="ECO:0000313" key="4">
    <source>
        <dbReference type="Proteomes" id="UP000627446"/>
    </source>
</evidence>
<dbReference type="RefSeq" id="WP_186917999.1">
    <property type="nucleotide sequence ID" value="NZ_JACOFZ010000014.1"/>
</dbReference>
<evidence type="ECO:0000313" key="3">
    <source>
        <dbReference type="EMBL" id="MBC3883377.1"/>
    </source>
</evidence>
<name>A0A923HQL1_9BURK</name>
<dbReference type="Proteomes" id="UP000627446">
    <property type="component" value="Unassembled WGS sequence"/>
</dbReference>
<accession>A0A923HQL1</accession>
<dbReference type="EMBL" id="JACOFZ010000014">
    <property type="protein sequence ID" value="MBC3883377.1"/>
    <property type="molecule type" value="Genomic_DNA"/>
</dbReference>
<feature type="chain" id="PRO_5038077622" evidence="2">
    <location>
        <begin position="25"/>
        <end position="177"/>
    </location>
</feature>
<keyword evidence="2" id="KW-0732">Signal</keyword>
<protein>
    <submittedName>
        <fullName evidence="3">Spy/CpxP family protein refolding chaperone</fullName>
    </submittedName>
</protein>
<evidence type="ECO:0000256" key="2">
    <source>
        <dbReference type="SAM" id="SignalP"/>
    </source>
</evidence>
<dbReference type="Pfam" id="PF07813">
    <property type="entry name" value="LTXXQ"/>
    <property type="match status" value="1"/>
</dbReference>
<comment type="caution">
    <text evidence="3">The sequence shown here is derived from an EMBL/GenBank/DDBJ whole genome shotgun (WGS) entry which is preliminary data.</text>
</comment>
<gene>
    <name evidence="3" type="ORF">H8K36_18450</name>
</gene>
<dbReference type="AlphaFoldDB" id="A0A923HQL1"/>
<reference evidence="3" key="1">
    <citation type="submission" date="2020-08" db="EMBL/GenBank/DDBJ databases">
        <title>Novel species isolated from subtropical streams in China.</title>
        <authorList>
            <person name="Lu H."/>
        </authorList>
    </citation>
    <scope>NUCLEOTIDE SEQUENCE</scope>
    <source>
        <strain evidence="3">LX22W</strain>
    </source>
</reference>
<dbReference type="GO" id="GO:0042597">
    <property type="term" value="C:periplasmic space"/>
    <property type="evidence" value="ECO:0007669"/>
    <property type="project" value="InterPro"/>
</dbReference>
<feature type="region of interest" description="Disordered" evidence="1">
    <location>
        <begin position="158"/>
        <end position="177"/>
    </location>
</feature>